<dbReference type="Pfam" id="PF10686">
    <property type="entry name" value="YAcAr"/>
    <property type="match status" value="1"/>
</dbReference>
<name>A0A437LV71_9PROT</name>
<dbReference type="InterPro" id="IPR019627">
    <property type="entry name" value="YAcAr"/>
</dbReference>
<comment type="caution">
    <text evidence="2">The sequence shown here is derived from an EMBL/GenBank/DDBJ whole genome shotgun (WGS) entry which is preliminary data.</text>
</comment>
<dbReference type="RefSeq" id="WP_127790433.1">
    <property type="nucleotide sequence ID" value="NZ_SACL01000025.1"/>
</dbReference>
<dbReference type="EMBL" id="SACL01000025">
    <property type="protein sequence ID" value="RVT89267.1"/>
    <property type="molecule type" value="Genomic_DNA"/>
</dbReference>
<evidence type="ECO:0000313" key="2">
    <source>
        <dbReference type="EMBL" id="RVT89267.1"/>
    </source>
</evidence>
<proteinExistence type="predicted"/>
<evidence type="ECO:0000313" key="3">
    <source>
        <dbReference type="Proteomes" id="UP000282957"/>
    </source>
</evidence>
<accession>A0A437LV71</accession>
<organism evidence="2 3">
    <name type="scientific">Rhodovarius crocodyli</name>
    <dbReference type="NCBI Taxonomy" id="1979269"/>
    <lineage>
        <taxon>Bacteria</taxon>
        <taxon>Pseudomonadati</taxon>
        <taxon>Pseudomonadota</taxon>
        <taxon>Alphaproteobacteria</taxon>
        <taxon>Acetobacterales</taxon>
        <taxon>Roseomonadaceae</taxon>
        <taxon>Rhodovarius</taxon>
    </lineage>
</organism>
<dbReference type="AlphaFoldDB" id="A0A437LV71"/>
<feature type="domain" description="YspA cpYpsA-related SLOG" evidence="1">
    <location>
        <begin position="8"/>
        <end position="70"/>
    </location>
</feature>
<protein>
    <submittedName>
        <fullName evidence="2">DUF2493 domain-containing protein</fullName>
    </submittedName>
</protein>
<dbReference type="Proteomes" id="UP000282957">
    <property type="component" value="Unassembled WGS sequence"/>
</dbReference>
<sequence length="124" mass="13576">MTAPTAERVLVCGGRDYADRQRVFEVLDEYRDRAEVLIDGGAEGADMLAEQWAMSRDVPMLTFRADWQRHGRAAGPIRNGQMLAQGKPTLVIAFPGGRGTADMVRQARTAGVPVREIGVAHDPE</sequence>
<dbReference type="OrthoDB" id="572639at2"/>
<reference evidence="2 3" key="1">
    <citation type="submission" date="2019-01" db="EMBL/GenBank/DDBJ databases">
        <authorList>
            <person name="Chen W.-M."/>
        </authorList>
    </citation>
    <scope>NUCLEOTIDE SEQUENCE [LARGE SCALE GENOMIC DNA]</scope>
    <source>
        <strain evidence="2 3">CCP-6</strain>
    </source>
</reference>
<gene>
    <name evidence="2" type="ORF">EOD42_25545</name>
</gene>
<keyword evidence="3" id="KW-1185">Reference proteome</keyword>
<evidence type="ECO:0000259" key="1">
    <source>
        <dbReference type="Pfam" id="PF10686"/>
    </source>
</evidence>